<proteinExistence type="predicted"/>
<accession>A0AAE9E885</accession>
<dbReference type="Proteomes" id="UP000829354">
    <property type="component" value="Chromosome II"/>
</dbReference>
<organism evidence="2 3">
    <name type="scientific">Caenorhabditis briggsae</name>
    <dbReference type="NCBI Taxonomy" id="6238"/>
    <lineage>
        <taxon>Eukaryota</taxon>
        <taxon>Metazoa</taxon>
        <taxon>Ecdysozoa</taxon>
        <taxon>Nematoda</taxon>
        <taxon>Chromadorea</taxon>
        <taxon>Rhabditida</taxon>
        <taxon>Rhabditina</taxon>
        <taxon>Rhabditomorpha</taxon>
        <taxon>Rhabditoidea</taxon>
        <taxon>Rhabditidae</taxon>
        <taxon>Peloderinae</taxon>
        <taxon>Caenorhabditis</taxon>
    </lineage>
</organism>
<dbReference type="AlphaFoldDB" id="A0AAE9E885"/>
<evidence type="ECO:0000313" key="2">
    <source>
        <dbReference type="EMBL" id="UMM17648.1"/>
    </source>
</evidence>
<keyword evidence="1" id="KW-0472">Membrane</keyword>
<keyword evidence="3" id="KW-1185">Reference proteome</keyword>
<dbReference type="EMBL" id="CP092621">
    <property type="protein sequence ID" value="UMM17648.1"/>
    <property type="molecule type" value="Genomic_DNA"/>
</dbReference>
<evidence type="ECO:0000313" key="3">
    <source>
        <dbReference type="Proteomes" id="UP000829354"/>
    </source>
</evidence>
<keyword evidence="1" id="KW-0812">Transmembrane</keyword>
<gene>
    <name evidence="2" type="ORF">L5515_014091</name>
</gene>
<keyword evidence="1" id="KW-1133">Transmembrane helix</keyword>
<name>A0AAE9E885_CAEBR</name>
<feature type="transmembrane region" description="Helical" evidence="1">
    <location>
        <begin position="84"/>
        <end position="103"/>
    </location>
</feature>
<evidence type="ECO:0000256" key="1">
    <source>
        <dbReference type="SAM" id="Phobius"/>
    </source>
</evidence>
<sequence length="135" mass="15088">MKTKRTRDMIAITHATRKGYSRSDDDDGSKKTCRESRTCIIDVASFKPIVQLDFHSCGGHHTHYPKLSFSNCLLDPIKKKSSSLSLVSPFVWLMSVLFSLSSFSSRDPLHHLHFSPGEASSSSASPFPDFPFLHS</sequence>
<protein>
    <submittedName>
        <fullName evidence="2">Uncharacterized protein</fullName>
    </submittedName>
</protein>
<reference evidence="2 3" key="1">
    <citation type="submission" date="2022-04" db="EMBL/GenBank/DDBJ databases">
        <title>Chromosome-level reference genomes for two strains of Caenorhabditis briggsae: an improved platform for comparative genomics.</title>
        <authorList>
            <person name="Stevens L."/>
            <person name="Andersen E."/>
        </authorList>
    </citation>
    <scope>NUCLEOTIDE SEQUENCE [LARGE SCALE GENOMIC DNA]</scope>
    <source>
        <strain evidence="2">VX34</strain>
        <tissue evidence="2">Whole-organism</tissue>
    </source>
</reference>